<name>A0A848DTM4_9PSEU</name>
<dbReference type="AlphaFoldDB" id="A0A848DTM4"/>
<dbReference type="InterPro" id="IPR038578">
    <property type="entry name" value="GT29-like_sf"/>
</dbReference>
<organism evidence="1 2">
    <name type="scientific">Pseudonocardia bannensis</name>
    <dbReference type="NCBI Taxonomy" id="630973"/>
    <lineage>
        <taxon>Bacteria</taxon>
        <taxon>Bacillati</taxon>
        <taxon>Actinomycetota</taxon>
        <taxon>Actinomycetes</taxon>
        <taxon>Pseudonocardiales</taxon>
        <taxon>Pseudonocardiaceae</taxon>
        <taxon>Pseudonocardia</taxon>
    </lineage>
</organism>
<dbReference type="EMBL" id="JAAXKZ010000209">
    <property type="protein sequence ID" value="NMH95554.1"/>
    <property type="molecule type" value="Genomic_DNA"/>
</dbReference>
<evidence type="ECO:0000313" key="1">
    <source>
        <dbReference type="EMBL" id="NMH95554.1"/>
    </source>
</evidence>
<comment type="caution">
    <text evidence="1">The sequence shown here is derived from an EMBL/GenBank/DDBJ whole genome shotgun (WGS) entry which is preliminary data.</text>
</comment>
<dbReference type="Gene3D" id="3.90.1480.20">
    <property type="entry name" value="Glycosyl transferase family 29"/>
    <property type="match status" value="1"/>
</dbReference>
<gene>
    <name evidence="1" type="ORF">HF519_29235</name>
</gene>
<reference evidence="1 2" key="1">
    <citation type="submission" date="2020-04" db="EMBL/GenBank/DDBJ databases">
        <authorList>
            <person name="Klaysubun C."/>
            <person name="Duangmal K."/>
            <person name="Lipun K."/>
        </authorList>
    </citation>
    <scope>NUCLEOTIDE SEQUENCE [LARGE SCALE GENOMIC DNA]</scope>
    <source>
        <strain evidence="1 2">DSM 45300</strain>
    </source>
</reference>
<dbReference type="Proteomes" id="UP000586918">
    <property type="component" value="Unassembled WGS sequence"/>
</dbReference>
<accession>A0A848DTM4</accession>
<proteinExistence type="predicted"/>
<sequence length="226" mass="24388">MGTVTVDTAVVPTTQRGVLSALIAAYARHDPPRTITVVGNAPIPESAARAALIDDSDLVVRMTSFAVDVPGGPPRLGRRTDVVMVHRGVIAGPGTFADPTSRLYLLVEPGREHWEGEQRPAWWPRSMAAVSVSNREFSRPLNGLLGLNGADAVWATTGTLTTYLVSELFPAAVTRLTGISIVDAPEQTRFAHSWGEDVAVTPEHRLHAESALLRAWHAHGRIELVR</sequence>
<protein>
    <submittedName>
        <fullName evidence="1">Uncharacterized protein</fullName>
    </submittedName>
</protein>
<evidence type="ECO:0000313" key="2">
    <source>
        <dbReference type="Proteomes" id="UP000586918"/>
    </source>
</evidence>
<keyword evidence="2" id="KW-1185">Reference proteome</keyword>